<dbReference type="InterPro" id="IPR051656">
    <property type="entry name" value="LEM_domain"/>
</dbReference>
<dbReference type="InterPro" id="IPR003887">
    <property type="entry name" value="LEM_dom"/>
</dbReference>
<dbReference type="EMBL" id="KB200538">
    <property type="protein sequence ID" value="ESP01135.1"/>
    <property type="molecule type" value="Genomic_DNA"/>
</dbReference>
<dbReference type="CTD" id="20250729"/>
<accession>V4CGD2</accession>
<keyword evidence="5" id="KW-1185">Reference proteome</keyword>
<dbReference type="Pfam" id="PF03020">
    <property type="entry name" value="LEM"/>
    <property type="match status" value="1"/>
</dbReference>
<proteinExistence type="predicted"/>
<gene>
    <name evidence="4" type="ORF">LOTGIDRAFT_238341</name>
</gene>
<dbReference type="PROSITE" id="PS50954">
    <property type="entry name" value="LEM"/>
    <property type="match status" value="1"/>
</dbReference>
<keyword evidence="2" id="KW-0812">Transmembrane</keyword>
<dbReference type="Proteomes" id="UP000030746">
    <property type="component" value="Unassembled WGS sequence"/>
</dbReference>
<dbReference type="OrthoDB" id="6363067at2759"/>
<dbReference type="InterPro" id="IPR011015">
    <property type="entry name" value="LEM/LEM-like_dom_sf"/>
</dbReference>
<dbReference type="PANTHER" id="PTHR12019:SF9">
    <property type="entry name" value="THYMOPOIETIN"/>
    <property type="match status" value="1"/>
</dbReference>
<dbReference type="CDD" id="cd12940">
    <property type="entry name" value="LEM_LAP2_LEMD1"/>
    <property type="match status" value="1"/>
</dbReference>
<evidence type="ECO:0000256" key="1">
    <source>
        <dbReference type="SAM" id="MobiDB-lite"/>
    </source>
</evidence>
<evidence type="ECO:0000259" key="3">
    <source>
        <dbReference type="PROSITE" id="PS50954"/>
    </source>
</evidence>
<keyword evidence="2" id="KW-1133">Transmembrane helix</keyword>
<dbReference type="SMART" id="SM00540">
    <property type="entry name" value="LEM"/>
    <property type="match status" value="1"/>
</dbReference>
<dbReference type="SUPFAM" id="SSF63451">
    <property type="entry name" value="LEM domain"/>
    <property type="match status" value="1"/>
</dbReference>
<dbReference type="RefSeq" id="XP_009048185.1">
    <property type="nucleotide sequence ID" value="XM_009049937.1"/>
</dbReference>
<dbReference type="GeneID" id="20250729"/>
<dbReference type="KEGG" id="lgi:LOTGIDRAFT_238341"/>
<reference evidence="4 5" key="1">
    <citation type="journal article" date="2013" name="Nature">
        <title>Insights into bilaterian evolution from three spiralian genomes.</title>
        <authorList>
            <person name="Simakov O."/>
            <person name="Marletaz F."/>
            <person name="Cho S.J."/>
            <person name="Edsinger-Gonzales E."/>
            <person name="Havlak P."/>
            <person name="Hellsten U."/>
            <person name="Kuo D.H."/>
            <person name="Larsson T."/>
            <person name="Lv J."/>
            <person name="Arendt D."/>
            <person name="Savage R."/>
            <person name="Osoegawa K."/>
            <person name="de Jong P."/>
            <person name="Grimwood J."/>
            <person name="Chapman J.A."/>
            <person name="Shapiro H."/>
            <person name="Aerts A."/>
            <person name="Otillar R.P."/>
            <person name="Terry A.Y."/>
            <person name="Boore J.L."/>
            <person name="Grigoriev I.V."/>
            <person name="Lindberg D.R."/>
            <person name="Seaver E.C."/>
            <person name="Weisblat D.A."/>
            <person name="Putnam N.H."/>
            <person name="Rokhsar D.S."/>
        </authorList>
    </citation>
    <scope>NUCLEOTIDE SEQUENCE [LARGE SCALE GENOMIC DNA]</scope>
</reference>
<dbReference type="AlphaFoldDB" id="V4CGD2"/>
<protein>
    <recommendedName>
        <fullName evidence="3">LEM domain-containing protein</fullName>
    </recommendedName>
</protein>
<feature type="compositionally biased region" description="Basic residues" evidence="1">
    <location>
        <begin position="104"/>
        <end position="113"/>
    </location>
</feature>
<evidence type="ECO:0000313" key="5">
    <source>
        <dbReference type="Proteomes" id="UP000030746"/>
    </source>
</evidence>
<evidence type="ECO:0000313" key="4">
    <source>
        <dbReference type="EMBL" id="ESP01135.1"/>
    </source>
</evidence>
<dbReference type="Gene3D" id="1.10.720.40">
    <property type="match status" value="1"/>
</dbReference>
<feature type="region of interest" description="Disordered" evidence="1">
    <location>
        <begin position="49"/>
        <end position="137"/>
    </location>
</feature>
<name>V4CGD2_LOTGI</name>
<dbReference type="HOGENOM" id="CLU_124510_0_0_1"/>
<organism evidence="4 5">
    <name type="scientific">Lottia gigantea</name>
    <name type="common">Giant owl limpet</name>
    <dbReference type="NCBI Taxonomy" id="225164"/>
    <lineage>
        <taxon>Eukaryota</taxon>
        <taxon>Metazoa</taxon>
        <taxon>Spiralia</taxon>
        <taxon>Lophotrochozoa</taxon>
        <taxon>Mollusca</taxon>
        <taxon>Gastropoda</taxon>
        <taxon>Patellogastropoda</taxon>
        <taxon>Lottioidea</taxon>
        <taxon>Lottiidae</taxon>
        <taxon>Lottia</taxon>
    </lineage>
</organism>
<keyword evidence="2" id="KW-0472">Membrane</keyword>
<dbReference type="FunFam" id="1.10.720.40:FF:000001">
    <property type="entry name" value="LEM domain containing 2, isoform CRA_a"/>
    <property type="match status" value="1"/>
</dbReference>
<feature type="domain" description="LEM" evidence="3">
    <location>
        <begin position="4"/>
        <end position="48"/>
    </location>
</feature>
<feature type="transmembrane region" description="Helical" evidence="2">
    <location>
        <begin position="142"/>
        <end position="160"/>
    </location>
</feature>
<dbReference type="PANTHER" id="PTHR12019">
    <property type="entry name" value="LAMINA-ASSOCIATED POLYPEPTIDE THYMOPOIETIN"/>
    <property type="match status" value="1"/>
</dbReference>
<dbReference type="OMA" id="PINVATR"/>
<evidence type="ECO:0000256" key="2">
    <source>
        <dbReference type="SAM" id="Phobius"/>
    </source>
</evidence>
<feature type="compositionally biased region" description="Polar residues" evidence="1">
    <location>
        <begin position="115"/>
        <end position="128"/>
    </location>
</feature>
<sequence>MPPIPDLELMSNRELVELLKEYGISSGPIVGSTRKIYEKKLLQKLTGEEIKSQYAPAPHDDSEEDVPPSPAYKDLSDSRSQPRKRGFRSGTPENVEPLNESYRRSPRLNKKPMKFTSTPIQKPGNTDQDSSKNSSSSGGIPLWIKIVLILIAIVIGYLVLQNMEISVDNNIPRGIEAEV</sequence>